<name>A0ACC2GGR7_DALPE</name>
<dbReference type="Proteomes" id="UP001157502">
    <property type="component" value="Chromosome 13"/>
</dbReference>
<reference evidence="1" key="1">
    <citation type="submission" date="2021-05" db="EMBL/GenBank/DDBJ databases">
        <authorList>
            <person name="Pan Q."/>
            <person name="Jouanno E."/>
            <person name="Zahm M."/>
            <person name="Klopp C."/>
            <person name="Cabau C."/>
            <person name="Louis A."/>
            <person name="Berthelot C."/>
            <person name="Parey E."/>
            <person name="Roest Crollius H."/>
            <person name="Montfort J."/>
            <person name="Robinson-Rechavi M."/>
            <person name="Bouchez O."/>
            <person name="Lampietro C."/>
            <person name="Lopez Roques C."/>
            <person name="Donnadieu C."/>
            <person name="Postlethwait J."/>
            <person name="Bobe J."/>
            <person name="Dillon D."/>
            <person name="Chandos A."/>
            <person name="von Hippel F."/>
            <person name="Guiguen Y."/>
        </authorList>
    </citation>
    <scope>NUCLEOTIDE SEQUENCE</scope>
    <source>
        <strain evidence="1">YG-Jan2019</strain>
    </source>
</reference>
<proteinExistence type="predicted"/>
<organism evidence="1 2">
    <name type="scientific">Dallia pectoralis</name>
    <name type="common">Alaska blackfish</name>
    <dbReference type="NCBI Taxonomy" id="75939"/>
    <lineage>
        <taxon>Eukaryota</taxon>
        <taxon>Metazoa</taxon>
        <taxon>Chordata</taxon>
        <taxon>Craniata</taxon>
        <taxon>Vertebrata</taxon>
        <taxon>Euteleostomi</taxon>
        <taxon>Actinopterygii</taxon>
        <taxon>Neopterygii</taxon>
        <taxon>Teleostei</taxon>
        <taxon>Protacanthopterygii</taxon>
        <taxon>Esociformes</taxon>
        <taxon>Umbridae</taxon>
        <taxon>Dallia</taxon>
    </lineage>
</organism>
<accession>A0ACC2GGR7</accession>
<sequence length="323" mass="35110">MGSRSTSSPTALPCNISNSCGGLNNNGTNNFSSSLFGAGLNKHSSINEVMQQCNLIGSVALWFGIKVFVLITSLPANAGLFWLLMSCKTALSAFEVLSLNLSILDVFYCVCLPVDIYTAHHYNVSQQMFSAGDALSTLNLFSCPVLLTCMCLERFLAAAFPAVNMLGKPKNRGAVCGLVWILTLVVMLLGYYQGVLSMALFLALNVSVYFLITLLCLVGIMLVLCGSEPGECVEQKKTALKNILSLLVPSLVVYSPLVALPSFLSTWQPEKQNLDVNRMQCLILQLLLVLPNFSLLIGPLFYMSRLRKLLPCGRKGDEDEPAD</sequence>
<evidence type="ECO:0000313" key="2">
    <source>
        <dbReference type="Proteomes" id="UP001157502"/>
    </source>
</evidence>
<evidence type="ECO:0000313" key="1">
    <source>
        <dbReference type="EMBL" id="KAJ8002866.1"/>
    </source>
</evidence>
<dbReference type="EMBL" id="CM055740">
    <property type="protein sequence ID" value="KAJ8002866.1"/>
    <property type="molecule type" value="Genomic_DNA"/>
</dbReference>
<keyword evidence="2" id="KW-1185">Reference proteome</keyword>
<gene>
    <name evidence="1" type="ORF">DPEC_G00163410</name>
</gene>
<protein>
    <submittedName>
        <fullName evidence="1">Uncharacterized protein</fullName>
    </submittedName>
</protein>
<comment type="caution">
    <text evidence="1">The sequence shown here is derived from an EMBL/GenBank/DDBJ whole genome shotgun (WGS) entry which is preliminary data.</text>
</comment>